<dbReference type="InterPro" id="IPR036291">
    <property type="entry name" value="NAD(P)-bd_dom_sf"/>
</dbReference>
<dbReference type="PANTHER" id="PTHR43060:SF3">
    <property type="entry name" value="2-HYDROXY-3-OXOPROPIONATE REDUCTASE"/>
    <property type="match status" value="1"/>
</dbReference>
<dbReference type="Proteomes" id="UP000752012">
    <property type="component" value="Unassembled WGS sequence"/>
</dbReference>
<feature type="domain" description="6-phosphogluconate dehydrogenase NADP-binding" evidence="5">
    <location>
        <begin position="3"/>
        <end position="159"/>
    </location>
</feature>
<evidence type="ECO:0000256" key="3">
    <source>
        <dbReference type="ARBA" id="ARBA00023027"/>
    </source>
</evidence>
<evidence type="ECO:0000256" key="2">
    <source>
        <dbReference type="ARBA" id="ARBA00023002"/>
    </source>
</evidence>
<keyword evidence="8" id="KW-1185">Reference proteome</keyword>
<dbReference type="Gene3D" id="1.10.1040.10">
    <property type="entry name" value="N-(1-d-carboxylethyl)-l-norvaline Dehydrogenase, domain 2"/>
    <property type="match status" value="1"/>
</dbReference>
<dbReference type="Pfam" id="PF14833">
    <property type="entry name" value="NAD_binding_11"/>
    <property type="match status" value="1"/>
</dbReference>
<dbReference type="PIRSF" id="PIRSF000103">
    <property type="entry name" value="HIBADH"/>
    <property type="match status" value="1"/>
</dbReference>
<dbReference type="GO" id="GO:0050661">
    <property type="term" value="F:NADP binding"/>
    <property type="evidence" value="ECO:0007669"/>
    <property type="project" value="InterPro"/>
</dbReference>
<feature type="active site" evidence="4">
    <location>
        <position position="168"/>
    </location>
</feature>
<organism evidence="7 8">
    <name type="scientific">Alkalicoccus luteus</name>
    <dbReference type="NCBI Taxonomy" id="1237094"/>
    <lineage>
        <taxon>Bacteria</taxon>
        <taxon>Bacillati</taxon>
        <taxon>Bacillota</taxon>
        <taxon>Bacilli</taxon>
        <taxon>Bacillales</taxon>
        <taxon>Bacillaceae</taxon>
        <taxon>Alkalicoccus</taxon>
    </lineage>
</organism>
<keyword evidence="3" id="KW-0520">NAD</keyword>
<feature type="domain" description="3-hydroxyisobutyrate dehydrogenase-like NAD-binding" evidence="6">
    <location>
        <begin position="162"/>
        <end position="282"/>
    </location>
</feature>
<dbReference type="Gene3D" id="3.40.50.720">
    <property type="entry name" value="NAD(P)-binding Rossmann-like Domain"/>
    <property type="match status" value="1"/>
</dbReference>
<dbReference type="SUPFAM" id="SSF48179">
    <property type="entry name" value="6-phosphogluconate dehydrogenase C-terminal domain-like"/>
    <property type="match status" value="1"/>
</dbReference>
<dbReference type="GO" id="GO:0016491">
    <property type="term" value="F:oxidoreductase activity"/>
    <property type="evidence" value="ECO:0007669"/>
    <property type="project" value="UniProtKB-KW"/>
</dbReference>
<reference evidence="7 8" key="1">
    <citation type="submission" date="2020-03" db="EMBL/GenBank/DDBJ databases">
        <title>Assessment of the enzymatic potential of alkaline-tolerant lipase obtained from Bacillus luteus H11 (technogenic soil) for the bioremediation of saline soils contaminated with petroleum substances.</title>
        <authorList>
            <person name="Kalwasinska A."/>
        </authorList>
    </citation>
    <scope>NUCLEOTIDE SEQUENCE [LARGE SCALE GENOMIC DNA]</scope>
    <source>
        <strain evidence="7 8">H11</strain>
    </source>
</reference>
<keyword evidence="2" id="KW-0560">Oxidoreductase</keyword>
<dbReference type="SUPFAM" id="SSF51735">
    <property type="entry name" value="NAD(P)-binding Rossmann-fold domains"/>
    <property type="match status" value="1"/>
</dbReference>
<dbReference type="Pfam" id="PF03446">
    <property type="entry name" value="NAD_binding_2"/>
    <property type="match status" value="1"/>
</dbReference>
<dbReference type="InterPro" id="IPR006115">
    <property type="entry name" value="6PGDH_NADP-bd"/>
</dbReference>
<dbReference type="GO" id="GO:0051287">
    <property type="term" value="F:NAD binding"/>
    <property type="evidence" value="ECO:0007669"/>
    <property type="project" value="InterPro"/>
</dbReference>
<name>A0A969PUS0_9BACI</name>
<comment type="similarity">
    <text evidence="1">Belongs to the HIBADH-related family.</text>
</comment>
<comment type="caution">
    <text evidence="7">The sequence shown here is derived from an EMBL/GenBank/DDBJ whole genome shotgun (WGS) entry which is preliminary data.</text>
</comment>
<gene>
    <name evidence="7" type="ORF">HCN83_00485</name>
</gene>
<proteinExistence type="inferred from homology"/>
<dbReference type="AlphaFoldDB" id="A0A969PUS0"/>
<protein>
    <submittedName>
        <fullName evidence="7">NAD-binding protein</fullName>
    </submittedName>
</protein>
<dbReference type="EMBL" id="JAATHJ010000001">
    <property type="protein sequence ID" value="NJP36062.1"/>
    <property type="molecule type" value="Genomic_DNA"/>
</dbReference>
<evidence type="ECO:0000313" key="7">
    <source>
        <dbReference type="EMBL" id="NJP36062.1"/>
    </source>
</evidence>
<evidence type="ECO:0000256" key="1">
    <source>
        <dbReference type="ARBA" id="ARBA00009080"/>
    </source>
</evidence>
<dbReference type="InterPro" id="IPR013328">
    <property type="entry name" value="6PGD_dom2"/>
</dbReference>
<evidence type="ECO:0000313" key="8">
    <source>
        <dbReference type="Proteomes" id="UP000752012"/>
    </source>
</evidence>
<dbReference type="InterPro" id="IPR029154">
    <property type="entry name" value="HIBADH-like_NADP-bd"/>
</dbReference>
<dbReference type="InterPro" id="IPR008927">
    <property type="entry name" value="6-PGluconate_DH-like_C_sf"/>
</dbReference>
<evidence type="ECO:0000256" key="4">
    <source>
        <dbReference type="PIRSR" id="PIRSR000103-1"/>
    </source>
</evidence>
<evidence type="ECO:0000259" key="6">
    <source>
        <dbReference type="Pfam" id="PF14833"/>
    </source>
</evidence>
<dbReference type="InterPro" id="IPR015815">
    <property type="entry name" value="HIBADH-related"/>
</dbReference>
<evidence type="ECO:0000259" key="5">
    <source>
        <dbReference type="Pfam" id="PF03446"/>
    </source>
</evidence>
<dbReference type="PANTHER" id="PTHR43060">
    <property type="entry name" value="3-HYDROXYISOBUTYRATE DEHYDROGENASE-LIKE 1, MITOCHONDRIAL-RELATED"/>
    <property type="match status" value="1"/>
</dbReference>
<accession>A0A969PUS0</accession>
<sequence>MVKIGFIGLGIMGRPIVRNLMKSGYDTVVFDINTEAVNQLADEGAVAAEGPKQVAAACDILFTMLPNSEHVEEVVAAMLTEIRDGSTVVDLSSISPVMSRKLAMDLAAKSGEFIDAPVSGGEPKAIDGTLSIMAGGSESAFARVKPVIDCFASSLVLVGPSGAGTTTKLANQIIVNANIAALSEAVNLSQQAGLDIANVFEAIRGGLAGSAVMEAKVPLLIEQNLKAGGRIDINAKDLTNVVEAGESFGVPLPLTNQVLDMFTELIEDGHAQLDHAGLIKYYEKHTPGKEETS</sequence>